<dbReference type="Proteomes" id="UP000887566">
    <property type="component" value="Unplaced"/>
</dbReference>
<keyword evidence="5" id="KW-0010">Activator</keyword>
<dbReference type="GO" id="GO:0005634">
    <property type="term" value="C:nucleus"/>
    <property type="evidence" value="ECO:0007669"/>
    <property type="project" value="UniProtKB-SubCell"/>
</dbReference>
<dbReference type="PANTHER" id="PTHR11492:SF8">
    <property type="entry name" value="NUCLEAR FACTOR I, ISOFORM B"/>
    <property type="match status" value="1"/>
</dbReference>
<dbReference type="GO" id="GO:0051239">
    <property type="term" value="P:regulation of multicellular organismal process"/>
    <property type="evidence" value="ECO:0007669"/>
    <property type="project" value="UniProtKB-ARBA"/>
</dbReference>
<feature type="compositionally biased region" description="Basic and acidic residues" evidence="8">
    <location>
        <begin position="386"/>
        <end position="397"/>
    </location>
</feature>
<keyword evidence="10" id="KW-1185">Reference proteome</keyword>
<evidence type="ECO:0000256" key="1">
    <source>
        <dbReference type="ARBA" id="ARBA00004123"/>
    </source>
</evidence>
<dbReference type="GO" id="GO:0045893">
    <property type="term" value="P:positive regulation of DNA-templated transcription"/>
    <property type="evidence" value="ECO:0007669"/>
    <property type="project" value="UniProtKB-ARBA"/>
</dbReference>
<dbReference type="InterPro" id="IPR000647">
    <property type="entry name" value="CTF/NFI"/>
</dbReference>
<dbReference type="WBParaSite" id="PSAMB.scaffold141size73288.g2439.t1">
    <property type="protein sequence ID" value="PSAMB.scaffold141size73288.g2439.t1"/>
    <property type="gene ID" value="PSAMB.scaffold141size73288.g2439"/>
</dbReference>
<dbReference type="WBParaSite" id="PSAMB.scaffold1266size33635.g11996.t1">
    <property type="protein sequence ID" value="PSAMB.scaffold1266size33635.g11996.t1"/>
    <property type="gene ID" value="PSAMB.scaffold1266size33635.g11996"/>
</dbReference>
<evidence type="ECO:0000313" key="12">
    <source>
        <dbReference type="WBParaSite" id="PSAMB.scaffold141size73288.g2439.t1"/>
    </source>
</evidence>
<dbReference type="GO" id="GO:0000978">
    <property type="term" value="F:RNA polymerase II cis-regulatory region sequence-specific DNA binding"/>
    <property type="evidence" value="ECO:0007669"/>
    <property type="project" value="TreeGrafter"/>
</dbReference>
<name>A0A914UU72_9BILA</name>
<dbReference type="InterPro" id="IPR003619">
    <property type="entry name" value="MAD_homology1_Dwarfin-type"/>
</dbReference>
<evidence type="ECO:0000256" key="6">
    <source>
        <dbReference type="ARBA" id="ARBA00023163"/>
    </source>
</evidence>
<dbReference type="GO" id="GO:0000981">
    <property type="term" value="F:DNA-binding transcription factor activity, RNA polymerase II-specific"/>
    <property type="evidence" value="ECO:0007669"/>
    <property type="project" value="TreeGrafter"/>
</dbReference>
<evidence type="ECO:0000256" key="5">
    <source>
        <dbReference type="ARBA" id="ARBA00023159"/>
    </source>
</evidence>
<dbReference type="PROSITE" id="PS51080">
    <property type="entry name" value="CTF_NFI_2"/>
    <property type="match status" value="1"/>
</dbReference>
<protein>
    <submittedName>
        <fullName evidence="11 12">CTF/NF-I domain-containing protein</fullName>
    </submittedName>
</protein>
<feature type="compositionally biased region" description="Basic and acidic residues" evidence="8">
    <location>
        <begin position="339"/>
        <end position="355"/>
    </location>
</feature>
<keyword evidence="6" id="KW-0804">Transcription</keyword>
<keyword evidence="3" id="KW-0805">Transcription regulation</keyword>
<dbReference type="InterPro" id="IPR020604">
    <property type="entry name" value="CTF/NFI_DNA-bd-dom"/>
</dbReference>
<dbReference type="AlphaFoldDB" id="A0A914UU72"/>
<evidence type="ECO:0000256" key="7">
    <source>
        <dbReference type="ARBA" id="ARBA00023242"/>
    </source>
</evidence>
<dbReference type="SMART" id="SM00523">
    <property type="entry name" value="DWA"/>
    <property type="match status" value="1"/>
</dbReference>
<organism evidence="10 11">
    <name type="scientific">Plectus sambesii</name>
    <dbReference type="NCBI Taxonomy" id="2011161"/>
    <lineage>
        <taxon>Eukaryota</taxon>
        <taxon>Metazoa</taxon>
        <taxon>Ecdysozoa</taxon>
        <taxon>Nematoda</taxon>
        <taxon>Chromadorea</taxon>
        <taxon>Plectida</taxon>
        <taxon>Plectina</taxon>
        <taxon>Plectoidea</taxon>
        <taxon>Plectidae</taxon>
        <taxon>Plectus</taxon>
    </lineage>
</organism>
<evidence type="ECO:0000256" key="2">
    <source>
        <dbReference type="ARBA" id="ARBA00022705"/>
    </source>
</evidence>
<reference evidence="11 12" key="1">
    <citation type="submission" date="2022-11" db="UniProtKB">
        <authorList>
            <consortium name="WormBaseParasite"/>
        </authorList>
    </citation>
    <scope>IDENTIFICATION</scope>
</reference>
<evidence type="ECO:0000256" key="8">
    <source>
        <dbReference type="SAM" id="MobiDB-lite"/>
    </source>
</evidence>
<dbReference type="Pfam" id="PF10524">
    <property type="entry name" value="NfI_DNAbd_pre-N"/>
    <property type="match status" value="1"/>
</dbReference>
<feature type="compositionally biased region" description="Low complexity" evidence="8">
    <location>
        <begin position="261"/>
        <end position="270"/>
    </location>
</feature>
<feature type="domain" description="CTF/NF-I" evidence="9">
    <location>
        <begin position="1"/>
        <end position="186"/>
    </location>
</feature>
<accession>A0A914UU72</accession>
<dbReference type="PANTHER" id="PTHR11492">
    <property type="entry name" value="NUCLEAR FACTOR I"/>
    <property type="match status" value="1"/>
</dbReference>
<keyword evidence="4" id="KW-0238">DNA-binding</keyword>
<keyword evidence="7" id="KW-0539">Nucleus</keyword>
<dbReference type="GO" id="GO:0006260">
    <property type="term" value="P:DNA replication"/>
    <property type="evidence" value="ECO:0007669"/>
    <property type="project" value="UniProtKB-KW"/>
</dbReference>
<feature type="compositionally biased region" description="Basic and acidic residues" evidence="8">
    <location>
        <begin position="303"/>
        <end position="324"/>
    </location>
</feature>
<evidence type="ECO:0000256" key="3">
    <source>
        <dbReference type="ARBA" id="ARBA00023015"/>
    </source>
</evidence>
<evidence type="ECO:0000256" key="4">
    <source>
        <dbReference type="ARBA" id="ARBA00023125"/>
    </source>
</evidence>
<sequence>MDEFHPFVEALLPYVKEFSYVWFNLQASKRKFMKRHEKRMTVEEEKGVKEELMAERPEVKQKWAGRLLGKLRKDIQQQCREDFVLSVTGQRPAVCVLSNPDQKGKMRRIDCLRQADKVWRLDLVMVILFKGIPLESTDGERLEKCAECLYPHLCVNPYHISIAVRELDLFLANFIHTSDPNSVQDDDDNSRDSLPPNEGIWGTGVFTAYELKTLTRPSILTLVNGQLQLPRGIIPPKDEPYNDASWLSPGSHGDSPPPSAGPSSKLPSAPHIGAMVTLPPQGGSGQAPTFSPTAGHSGGNRLPSHDANEDPLAKRMRHASRDSSDSVNDEVVQLVTSGADRRGRDGPLDTPWRSDIDKVVHQNVMVSAAADMTPSSVDQALRIQQIKRDLSDGDGDQRGGGGQSSQSSQQQNQQLKSVGSTSSSGFVPVQLPAGGSATIGGVRQASDGAYLLQQRRSSQSNFAQT</sequence>
<dbReference type="InterPro" id="IPR019548">
    <property type="entry name" value="CTF/NFI_DNA-bd_N"/>
</dbReference>
<proteinExistence type="predicted"/>
<feature type="compositionally biased region" description="Low complexity" evidence="8">
    <location>
        <begin position="404"/>
        <end position="420"/>
    </location>
</feature>
<evidence type="ECO:0000313" key="11">
    <source>
        <dbReference type="WBParaSite" id="PSAMB.scaffold1266size33635.g11996.t1"/>
    </source>
</evidence>
<evidence type="ECO:0000313" key="10">
    <source>
        <dbReference type="Proteomes" id="UP000887566"/>
    </source>
</evidence>
<feature type="region of interest" description="Disordered" evidence="8">
    <location>
        <begin position="230"/>
        <end position="355"/>
    </location>
</feature>
<dbReference type="Pfam" id="PF03165">
    <property type="entry name" value="MH1"/>
    <property type="match status" value="1"/>
</dbReference>
<evidence type="ECO:0000259" key="9">
    <source>
        <dbReference type="PROSITE" id="PS51080"/>
    </source>
</evidence>
<comment type="subcellular location">
    <subcellularLocation>
        <location evidence="1">Nucleus</location>
    </subcellularLocation>
</comment>
<feature type="region of interest" description="Disordered" evidence="8">
    <location>
        <begin position="385"/>
        <end position="440"/>
    </location>
</feature>
<keyword evidence="2" id="KW-0235">DNA replication</keyword>